<dbReference type="AlphaFoldDB" id="A0A0F9HBI2"/>
<keyword evidence="8" id="KW-0143">Chaperone</keyword>
<evidence type="ECO:0000259" key="10">
    <source>
        <dbReference type="Pfam" id="PF02096"/>
    </source>
</evidence>
<dbReference type="GO" id="GO:0032977">
    <property type="term" value="F:membrane insertase activity"/>
    <property type="evidence" value="ECO:0007669"/>
    <property type="project" value="InterPro"/>
</dbReference>
<evidence type="ECO:0000256" key="2">
    <source>
        <dbReference type="ARBA" id="ARBA00022448"/>
    </source>
</evidence>
<name>A0A0F9HBI2_9ZZZZ</name>
<dbReference type="GO" id="GO:0015031">
    <property type="term" value="P:protein transport"/>
    <property type="evidence" value="ECO:0007669"/>
    <property type="project" value="UniProtKB-KW"/>
</dbReference>
<organism evidence="11">
    <name type="scientific">marine sediment metagenome</name>
    <dbReference type="NCBI Taxonomy" id="412755"/>
    <lineage>
        <taxon>unclassified sequences</taxon>
        <taxon>metagenomes</taxon>
        <taxon>ecological metagenomes</taxon>
    </lineage>
</organism>
<keyword evidence="7 9" id="KW-0472">Membrane</keyword>
<dbReference type="InterPro" id="IPR028055">
    <property type="entry name" value="YidC/Oxa/ALB_C"/>
</dbReference>
<evidence type="ECO:0000256" key="3">
    <source>
        <dbReference type="ARBA" id="ARBA00022475"/>
    </source>
</evidence>
<dbReference type="EMBL" id="LAZR01017434">
    <property type="protein sequence ID" value="KKM00437.1"/>
    <property type="molecule type" value="Genomic_DNA"/>
</dbReference>
<dbReference type="NCBIfam" id="TIGR03592">
    <property type="entry name" value="yidC_oxa1_cterm"/>
    <property type="match status" value="1"/>
</dbReference>
<evidence type="ECO:0000256" key="9">
    <source>
        <dbReference type="SAM" id="Phobius"/>
    </source>
</evidence>
<keyword evidence="4 9" id="KW-0812">Transmembrane</keyword>
<keyword evidence="2" id="KW-0813">Transport</keyword>
<keyword evidence="6 9" id="KW-1133">Transmembrane helix</keyword>
<evidence type="ECO:0000256" key="5">
    <source>
        <dbReference type="ARBA" id="ARBA00022927"/>
    </source>
</evidence>
<feature type="transmembrane region" description="Helical" evidence="9">
    <location>
        <begin position="89"/>
        <end position="109"/>
    </location>
</feature>
<dbReference type="InterPro" id="IPR001708">
    <property type="entry name" value="YidC/ALB3/OXA1/COX18"/>
</dbReference>
<dbReference type="GO" id="GO:0051205">
    <property type="term" value="P:protein insertion into membrane"/>
    <property type="evidence" value="ECO:0007669"/>
    <property type="project" value="TreeGrafter"/>
</dbReference>
<accession>A0A0F9HBI2</accession>
<comment type="subcellular location">
    <subcellularLocation>
        <location evidence="1">Cell membrane</location>
        <topology evidence="1">Multi-pass membrane protein</topology>
    </subcellularLocation>
</comment>
<feature type="transmembrane region" description="Helical" evidence="9">
    <location>
        <begin position="26"/>
        <end position="46"/>
    </location>
</feature>
<evidence type="ECO:0000256" key="7">
    <source>
        <dbReference type="ARBA" id="ARBA00023136"/>
    </source>
</evidence>
<comment type="caution">
    <text evidence="11">The sequence shown here is derived from an EMBL/GenBank/DDBJ whole genome shotgun (WGS) entry which is preliminary data.</text>
</comment>
<feature type="transmembrane region" description="Helical" evidence="9">
    <location>
        <begin position="129"/>
        <end position="150"/>
    </location>
</feature>
<dbReference type="InterPro" id="IPR047196">
    <property type="entry name" value="YidC_ALB_C"/>
</dbReference>
<keyword evidence="3" id="KW-1003">Cell membrane</keyword>
<dbReference type="PANTHER" id="PTHR12428">
    <property type="entry name" value="OXA1"/>
    <property type="match status" value="1"/>
</dbReference>
<proteinExistence type="predicted"/>
<evidence type="ECO:0000256" key="6">
    <source>
        <dbReference type="ARBA" id="ARBA00022989"/>
    </source>
</evidence>
<evidence type="ECO:0000313" key="11">
    <source>
        <dbReference type="EMBL" id="KKM00437.1"/>
    </source>
</evidence>
<dbReference type="Pfam" id="PF02096">
    <property type="entry name" value="60KD_IMP"/>
    <property type="match status" value="1"/>
</dbReference>
<keyword evidence="5" id="KW-0653">Protein transport</keyword>
<gene>
    <name evidence="11" type="ORF">LCGC14_1804430</name>
</gene>
<dbReference type="GO" id="GO:0005886">
    <property type="term" value="C:plasma membrane"/>
    <property type="evidence" value="ECO:0007669"/>
    <property type="project" value="UniProtKB-SubCell"/>
</dbReference>
<reference evidence="11" key="1">
    <citation type="journal article" date="2015" name="Nature">
        <title>Complex archaea that bridge the gap between prokaryotes and eukaryotes.</title>
        <authorList>
            <person name="Spang A."/>
            <person name="Saw J.H."/>
            <person name="Jorgensen S.L."/>
            <person name="Zaremba-Niedzwiedzka K."/>
            <person name="Martijn J."/>
            <person name="Lind A.E."/>
            <person name="van Eijk R."/>
            <person name="Schleper C."/>
            <person name="Guy L."/>
            <person name="Ettema T.J."/>
        </authorList>
    </citation>
    <scope>NUCLEOTIDE SEQUENCE</scope>
</reference>
<sequence>MFDALFFEPILALLKSIYSNVAFSDLGIAIVFLTLLIRVVLFPFFYRSAKDQALMRKIQPHVEKIKQKHKNNREEQGRALMELYREHKLNPFSSFLIILVQLPIFFALFKLFRDSEFLAETFINTTFLGVLQLSTPSIMLAVVAGALQYIQGKLSLGKQKNQTKGGTQKFVVMMIYFAPILSFVVLIRLPAALGIYWVISTLFSIGQQFMINKKLESKNEEYERKNTKNGGVNGV</sequence>
<evidence type="ECO:0000256" key="8">
    <source>
        <dbReference type="ARBA" id="ARBA00023186"/>
    </source>
</evidence>
<feature type="transmembrane region" description="Helical" evidence="9">
    <location>
        <begin position="170"/>
        <end position="187"/>
    </location>
</feature>
<dbReference type="CDD" id="cd20070">
    <property type="entry name" value="5TM_YidC_Alb3"/>
    <property type="match status" value="1"/>
</dbReference>
<dbReference type="PANTHER" id="PTHR12428:SF65">
    <property type="entry name" value="CYTOCHROME C OXIDASE ASSEMBLY PROTEIN COX18, MITOCHONDRIAL"/>
    <property type="match status" value="1"/>
</dbReference>
<evidence type="ECO:0000256" key="1">
    <source>
        <dbReference type="ARBA" id="ARBA00004651"/>
    </source>
</evidence>
<evidence type="ECO:0000256" key="4">
    <source>
        <dbReference type="ARBA" id="ARBA00022692"/>
    </source>
</evidence>
<feature type="domain" description="Membrane insertase YidC/Oxa/ALB C-terminal" evidence="10">
    <location>
        <begin position="27"/>
        <end position="213"/>
    </location>
</feature>
<protein>
    <recommendedName>
        <fullName evidence="10">Membrane insertase YidC/Oxa/ALB C-terminal domain-containing protein</fullName>
    </recommendedName>
</protein>